<evidence type="ECO:0000313" key="1">
    <source>
        <dbReference type="EMBL" id="CBY13067.1"/>
    </source>
</evidence>
<protein>
    <submittedName>
        <fullName evidence="1">Uncharacterized protein</fullName>
    </submittedName>
</protein>
<proteinExistence type="predicted"/>
<feature type="non-terminal residue" evidence="1">
    <location>
        <position position="1"/>
    </location>
</feature>
<evidence type="ECO:0000313" key="2">
    <source>
        <dbReference type="Proteomes" id="UP000001307"/>
    </source>
</evidence>
<sequence>KSGDRGIGKFRIFIKSRSFGNRGRIEDWSAEP</sequence>
<dbReference type="Proteomes" id="UP000001307">
    <property type="component" value="Unassembled WGS sequence"/>
</dbReference>
<dbReference type="InParanoid" id="E4XTK5"/>
<name>E4XTK5_OIKDI</name>
<keyword evidence="2" id="KW-1185">Reference proteome</keyword>
<organism evidence="1">
    <name type="scientific">Oikopleura dioica</name>
    <name type="common">Tunicate</name>
    <dbReference type="NCBI Taxonomy" id="34765"/>
    <lineage>
        <taxon>Eukaryota</taxon>
        <taxon>Metazoa</taxon>
        <taxon>Chordata</taxon>
        <taxon>Tunicata</taxon>
        <taxon>Appendicularia</taxon>
        <taxon>Copelata</taxon>
        <taxon>Oikopleuridae</taxon>
        <taxon>Oikopleura</taxon>
    </lineage>
</organism>
<dbReference type="EMBL" id="FN653157">
    <property type="protein sequence ID" value="CBY13067.1"/>
    <property type="molecule type" value="Genomic_DNA"/>
</dbReference>
<accession>E4XTK5</accession>
<dbReference type="AlphaFoldDB" id="E4XTK5"/>
<gene>
    <name evidence="1" type="ORF">GSOID_T00003811001</name>
</gene>
<reference evidence="1" key="1">
    <citation type="journal article" date="2010" name="Science">
        <title>Plasticity of animal genome architecture unmasked by rapid evolution of a pelagic tunicate.</title>
        <authorList>
            <person name="Denoeud F."/>
            <person name="Henriet S."/>
            <person name="Mungpakdee S."/>
            <person name="Aury J.M."/>
            <person name="Da Silva C."/>
            <person name="Brinkmann H."/>
            <person name="Mikhaleva J."/>
            <person name="Olsen L.C."/>
            <person name="Jubin C."/>
            <person name="Canestro C."/>
            <person name="Bouquet J.M."/>
            <person name="Danks G."/>
            <person name="Poulain J."/>
            <person name="Campsteijn C."/>
            <person name="Adamski M."/>
            <person name="Cross I."/>
            <person name="Yadetie F."/>
            <person name="Muffato M."/>
            <person name="Louis A."/>
            <person name="Butcher S."/>
            <person name="Tsagkogeorga G."/>
            <person name="Konrad A."/>
            <person name="Singh S."/>
            <person name="Jensen M.F."/>
            <person name="Cong E.H."/>
            <person name="Eikeseth-Otteraa H."/>
            <person name="Noel B."/>
            <person name="Anthouard V."/>
            <person name="Porcel B.M."/>
            <person name="Kachouri-Lafond R."/>
            <person name="Nishino A."/>
            <person name="Ugolini M."/>
            <person name="Chourrout P."/>
            <person name="Nishida H."/>
            <person name="Aasland R."/>
            <person name="Huzurbazar S."/>
            <person name="Westhof E."/>
            <person name="Delsuc F."/>
            <person name="Lehrach H."/>
            <person name="Reinhardt R."/>
            <person name="Weissenbach J."/>
            <person name="Roy S.W."/>
            <person name="Artiguenave F."/>
            <person name="Postlethwait J.H."/>
            <person name="Manak J.R."/>
            <person name="Thompson E.M."/>
            <person name="Jaillon O."/>
            <person name="Du Pasquier L."/>
            <person name="Boudinot P."/>
            <person name="Liberles D.A."/>
            <person name="Volff J.N."/>
            <person name="Philippe H."/>
            <person name="Lenhard B."/>
            <person name="Roest Crollius H."/>
            <person name="Wincker P."/>
            <person name="Chourrout D."/>
        </authorList>
    </citation>
    <scope>NUCLEOTIDE SEQUENCE [LARGE SCALE GENOMIC DNA]</scope>
</reference>